<dbReference type="OrthoDB" id="35029at10239"/>
<evidence type="ECO:0000313" key="2">
    <source>
        <dbReference type="EMBL" id="AAX44615.1"/>
    </source>
</evidence>
<keyword evidence="4" id="KW-1185">Reference proteome</keyword>
<evidence type="ECO:0000313" key="4">
    <source>
        <dbReference type="Proteomes" id="UP000000991"/>
    </source>
</evidence>
<gene>
    <name evidence="3" type="ORF">PCMG_00241</name>
    <name evidence="2" type="ORF">PSSM2_238</name>
</gene>
<dbReference type="Proteomes" id="UP000000991">
    <property type="component" value="Segment"/>
</dbReference>
<name>Q58MB7_BPPRM</name>
<sequence>MKGYTKEDIKRILGSSWPTMPEGHETGNQLRRRKGREMREGKRPYPTYPAKKVGPNFDENGKYIYPEGSGFNYMDRLDPNSEWGGKVS</sequence>
<dbReference type="KEGG" id="vg:3294279"/>
<reference evidence="2 4" key="3">
    <citation type="journal article" date="2010" name="Environ. Microbiol.">
        <title>Genomic analysis of oceanic cyanobacterial myoviruses compared with T4-like myoviruses from diverse hosts and environments.</title>
        <authorList>
            <person name="Sullivan M.B."/>
            <person name="Huang K.H."/>
            <person name="Ignacio-Espinoza J.C."/>
            <person name="Berlin A.M."/>
            <person name="Kelly L."/>
            <person name="Weigele P.R."/>
            <person name="DeFrancesco A.S."/>
            <person name="Kern S.E."/>
            <person name="Thompson L.R."/>
            <person name="Young S."/>
            <person name="Yandava C."/>
            <person name="Fu R."/>
            <person name="Krastins B."/>
            <person name="Chase M."/>
            <person name="Sarracino D."/>
            <person name="Osburne M.S."/>
            <person name="Henn M.R."/>
            <person name="Chisholm S.W."/>
        </authorList>
    </citation>
    <scope>NUCLEOTIDE SEQUENCE [LARGE SCALE GENOMIC DNA]</scope>
</reference>
<feature type="compositionally biased region" description="Basic and acidic residues" evidence="1">
    <location>
        <begin position="1"/>
        <end position="11"/>
    </location>
</feature>
<dbReference type="EMBL" id="GU071092">
    <property type="protein sequence ID" value="ACY76117.1"/>
    <property type="molecule type" value="Genomic_DNA"/>
</dbReference>
<evidence type="ECO:0000313" key="5">
    <source>
        <dbReference type="Proteomes" id="UP000013923"/>
    </source>
</evidence>
<dbReference type="EMBL" id="AY939844">
    <property type="protein sequence ID" value="AAX44615.1"/>
    <property type="molecule type" value="Genomic_DNA"/>
</dbReference>
<dbReference type="Proteomes" id="UP000013923">
    <property type="component" value="Genome"/>
</dbReference>
<organismHost>
    <name type="scientific">Prochlorococcus</name>
    <dbReference type="NCBI Taxonomy" id="1218"/>
</organismHost>
<evidence type="ECO:0000313" key="3">
    <source>
        <dbReference type="EMBL" id="ACY76117.1"/>
    </source>
</evidence>
<protein>
    <submittedName>
        <fullName evidence="2">Uncharacterized protein</fullName>
    </submittedName>
</protein>
<evidence type="ECO:0000256" key="1">
    <source>
        <dbReference type="SAM" id="MobiDB-lite"/>
    </source>
</evidence>
<reference evidence="3 5" key="2">
    <citation type="submission" date="2009-10" db="EMBL/GenBank/DDBJ databases">
        <title>The Genome Sequence of Prochlorococcus phage P-SSM2.</title>
        <authorList>
            <consortium name="The Broad Institute Genome Sequencing Platform"/>
            <person name="Henn M.R."/>
            <person name="Sullivan M.S."/>
            <person name="Osburne M.S."/>
            <person name="Levin J."/>
            <person name="Malboeuf C."/>
            <person name="Casali M."/>
            <person name="Russ C."/>
            <person name="Lennon N."/>
            <person name="Chapman S.B."/>
            <person name="Erlich R."/>
            <person name="Young S.K."/>
            <person name="Koehrsen M."/>
            <person name="Yandava C."/>
            <person name="Zeng Q."/>
            <person name="Alvarado L."/>
            <person name="Anderson S."/>
            <person name="Berlin A."/>
            <person name="Borenstein D."/>
            <person name="Chen Z."/>
            <person name="Engels R."/>
            <person name="Freedman E."/>
            <person name="Gellesch M."/>
            <person name="Goldberg J."/>
            <person name="Green L."/>
            <person name="Griggs A."/>
            <person name="Gujja S."/>
            <person name="Heilman E.R."/>
            <person name="Heiman D."/>
            <person name="Hepburn T."/>
            <person name="Howarth C."/>
            <person name="Jen D."/>
            <person name="Larson L."/>
            <person name="Lewis B."/>
            <person name="Mehta T."/>
            <person name="Park D."/>
            <person name="Pearson M."/>
            <person name="Richards J."/>
            <person name="Rizzolo K."/>
            <person name="Roberts A."/>
            <person name="Ryan E."/>
            <person name="Saif S."/>
            <person name="Shea T."/>
            <person name="Shenoy N."/>
            <person name="Sisk P."/>
            <person name="Stolte C."/>
            <person name="Sykes S."/>
            <person name="Walk T."/>
            <person name="White J."/>
            <person name="Yu Q."/>
            <person name="Coleman M.L."/>
            <person name="Huang K.H."/>
            <person name="Weigele P.R."/>
            <person name="DeFrancesco A.S."/>
            <person name="Kern S.E."/>
            <person name="Thompson L.R."/>
            <person name="Fu R."/>
            <person name="Hombeck B."/>
            <person name="Chisholm S.W."/>
            <person name="Haas B."/>
            <person name="Nusbaum C."/>
            <person name="Birren B."/>
        </authorList>
    </citation>
    <scope>NUCLEOTIDE SEQUENCE [LARGE SCALE GENOMIC DNA]</scope>
    <source>
        <strain evidence="3">P-SSM2</strain>
    </source>
</reference>
<dbReference type="RefSeq" id="YP_214469.1">
    <property type="nucleotide sequence ID" value="NC_006883.2"/>
</dbReference>
<dbReference type="GeneID" id="3294279"/>
<accession>Q58MB7</accession>
<feature type="region of interest" description="Disordered" evidence="1">
    <location>
        <begin position="1"/>
        <end position="59"/>
    </location>
</feature>
<proteinExistence type="predicted"/>
<organism evidence="2 4">
    <name type="scientific">Prochlorococcus phage P-SSM2</name>
    <dbReference type="NCBI Taxonomy" id="268746"/>
    <lineage>
        <taxon>Viruses</taxon>
        <taxon>Duplodnaviria</taxon>
        <taxon>Heunggongvirae</taxon>
        <taxon>Uroviricota</taxon>
        <taxon>Caudoviricetes</taxon>
        <taxon>Pantevenvirales</taxon>
        <taxon>Kyanoviridae</taxon>
        <taxon>Salacisavirus</taxon>
        <taxon>Salacisavirus pssm2</taxon>
    </lineage>
</organism>
<reference evidence="2 4" key="1">
    <citation type="journal article" date="2005" name="PLoS Biol.">
        <title>Three Prochlorococcus cyanophage genomes: signature features and ecological interpretations.</title>
        <authorList>
            <person name="Sullivan M.B."/>
            <person name="Coleman M.L."/>
            <person name="Weigele P."/>
            <person name="Rohwer F."/>
            <person name="Chisholm S.W."/>
        </authorList>
    </citation>
    <scope>NUCLEOTIDE SEQUENCE</scope>
</reference>